<feature type="transmembrane region" description="Helical" evidence="2">
    <location>
        <begin position="110"/>
        <end position="131"/>
    </location>
</feature>
<evidence type="ECO:0008006" key="4">
    <source>
        <dbReference type="Google" id="ProtNLM"/>
    </source>
</evidence>
<evidence type="ECO:0000256" key="2">
    <source>
        <dbReference type="SAM" id="Phobius"/>
    </source>
</evidence>
<reference evidence="3" key="1">
    <citation type="submission" date="2023-06" db="EMBL/GenBank/DDBJ databases">
        <title>Gordonia sp. nov. and Pseudochrobactrum sp. nov., two species isolated from the burying beetle Nicrophorus vespilloides.</title>
        <authorList>
            <person name="Poehlein A."/>
            <person name="Guzman J."/>
            <person name="Daniel R."/>
            <person name="Vilcinskas A."/>
        </authorList>
    </citation>
    <scope>NUCLEOTIDE SEQUENCE</scope>
    <source>
        <strain evidence="3">MP11Mi</strain>
    </source>
</reference>
<dbReference type="AlphaFoldDB" id="A0AA97GV20"/>
<keyword evidence="2" id="KW-0812">Transmembrane</keyword>
<evidence type="ECO:0000256" key="1">
    <source>
        <dbReference type="SAM" id="MobiDB-lite"/>
    </source>
</evidence>
<sequence>MSELPGVPPEPVDDPTSSKTHRWSLPGLSTKNKVILGVGTVVIIVIGYFVLQRLLPDWWGTTMGNRINRSVTSGTFWGLFFGIIGSALPLLLALLAIFSIGKTPRNIASWLLGVVSLLLLVPNLLTLAIVVGSGQGANAGRLHLDLDGPGFRGATLVGVIIGIVIGVAADFYLLGRRRAKRKALGTTRSGDSHLK</sequence>
<organism evidence="3">
    <name type="scientific">Gordonia sp. MP11Mi</name>
    <dbReference type="NCBI Taxonomy" id="3022769"/>
    <lineage>
        <taxon>Bacteria</taxon>
        <taxon>Bacillati</taxon>
        <taxon>Actinomycetota</taxon>
        <taxon>Actinomycetes</taxon>
        <taxon>Mycobacteriales</taxon>
        <taxon>Gordoniaceae</taxon>
        <taxon>Gordonia</taxon>
    </lineage>
</organism>
<accession>A0AA97GV20</accession>
<feature type="region of interest" description="Disordered" evidence="1">
    <location>
        <begin position="1"/>
        <end position="21"/>
    </location>
</feature>
<evidence type="ECO:0000313" key="3">
    <source>
        <dbReference type="EMBL" id="WOC12310.1"/>
    </source>
</evidence>
<gene>
    <name evidence="3" type="ORF">MP11Mi_13950</name>
</gene>
<feature type="transmembrane region" description="Helical" evidence="2">
    <location>
        <begin position="75"/>
        <end position="98"/>
    </location>
</feature>
<proteinExistence type="predicted"/>
<name>A0AA97GV20_9ACTN</name>
<protein>
    <recommendedName>
        <fullName evidence="4">Permease</fullName>
    </recommendedName>
</protein>
<dbReference type="RefSeq" id="WP_420041557.1">
    <property type="nucleotide sequence ID" value="NZ_CP128986.1"/>
</dbReference>
<feature type="compositionally biased region" description="Pro residues" evidence="1">
    <location>
        <begin position="1"/>
        <end position="10"/>
    </location>
</feature>
<keyword evidence="2" id="KW-0472">Membrane</keyword>
<dbReference type="EMBL" id="CP128986">
    <property type="protein sequence ID" value="WOC12310.1"/>
    <property type="molecule type" value="Genomic_DNA"/>
</dbReference>
<feature type="transmembrane region" description="Helical" evidence="2">
    <location>
        <begin position="151"/>
        <end position="174"/>
    </location>
</feature>
<keyword evidence="2" id="KW-1133">Transmembrane helix</keyword>
<feature type="transmembrane region" description="Helical" evidence="2">
    <location>
        <begin position="34"/>
        <end position="55"/>
    </location>
</feature>